<evidence type="ECO:0000313" key="1">
    <source>
        <dbReference type="EMBL" id="BBH86834.1"/>
    </source>
</evidence>
<organism evidence="1">
    <name type="scientific">Thermosporothrix sp. COM3</name>
    <dbReference type="NCBI Taxonomy" id="2490863"/>
    <lineage>
        <taxon>Bacteria</taxon>
        <taxon>Bacillati</taxon>
        <taxon>Chloroflexota</taxon>
        <taxon>Ktedonobacteria</taxon>
        <taxon>Ktedonobacterales</taxon>
        <taxon>Thermosporotrichaceae</taxon>
        <taxon>Thermosporothrix</taxon>
    </lineage>
</organism>
<accession>A0A455SP05</accession>
<sequence length="71" mass="8202">MERKYETFVTKCNARVKLCWNWECVEVPGRAYRERARWKHAEGGKGANPNASLSACKHRDTSVLVCNVVYK</sequence>
<reference evidence="1" key="1">
    <citation type="submission" date="2018-12" db="EMBL/GenBank/DDBJ databases">
        <title>Novel natural products biosynthetic potential of the class Ktedonobacteria.</title>
        <authorList>
            <person name="Zheng Y."/>
            <person name="Saitou A."/>
            <person name="Wang C.M."/>
            <person name="Toyoda A."/>
            <person name="Minakuchi Y."/>
            <person name="Sekiguchi Y."/>
            <person name="Ueda K."/>
            <person name="Takano H."/>
            <person name="Sakai Y."/>
            <person name="Yokota A."/>
            <person name="Yabe S."/>
        </authorList>
    </citation>
    <scope>NUCLEOTIDE SEQUENCE</scope>
    <source>
        <strain evidence="1">COM3</strain>
    </source>
</reference>
<name>A0A455SP05_9CHLR</name>
<dbReference type="EMBL" id="AP019376">
    <property type="protein sequence ID" value="BBH86834.1"/>
    <property type="molecule type" value="Genomic_DNA"/>
</dbReference>
<proteinExistence type="predicted"/>
<dbReference type="AlphaFoldDB" id="A0A455SP05"/>
<protein>
    <submittedName>
        <fullName evidence="1">Uncharacterized protein</fullName>
    </submittedName>
</protein>
<gene>
    <name evidence="1" type="ORF">KTC_15850</name>
</gene>